<name>A0A5K1CAL9_9MAGN</name>
<dbReference type="Gramene" id="NC4G0151050.1">
    <property type="protein sequence ID" value="NC4G0151050.1:cds"/>
    <property type="gene ID" value="NC4G0151050"/>
</dbReference>
<dbReference type="AlphaFoldDB" id="A0A5K1CAL9"/>
<organism evidence="1">
    <name type="scientific">Nymphaea colorata</name>
    <name type="common">pocket water lily</name>
    <dbReference type="NCBI Taxonomy" id="210225"/>
    <lineage>
        <taxon>Eukaryota</taxon>
        <taxon>Viridiplantae</taxon>
        <taxon>Streptophyta</taxon>
        <taxon>Embryophyta</taxon>
        <taxon>Tracheophyta</taxon>
        <taxon>Spermatophyta</taxon>
        <taxon>Magnoliopsida</taxon>
        <taxon>Nymphaeales</taxon>
        <taxon>Nymphaeaceae</taxon>
        <taxon>Nymphaea</taxon>
    </lineage>
</organism>
<sequence>MFVGDFSLTQWVANALPDAVLEVADGCLLEGYGSNSYNGQQEPIRSNTRIELLVSILQVGLLCPRESPIVASGPNLKSPFCLLSIDVGLT</sequence>
<gene>
    <name evidence="1" type="ORF">NYM_LOCUS17876</name>
</gene>
<protein>
    <submittedName>
        <fullName evidence="1">Uncharacterized protein</fullName>
    </submittedName>
</protein>
<accession>A0A5K1CAL9</accession>
<proteinExistence type="predicted"/>
<dbReference type="EMBL" id="LR721782">
    <property type="protein sequence ID" value="VVW24453.1"/>
    <property type="molecule type" value="Genomic_DNA"/>
</dbReference>
<evidence type="ECO:0000313" key="1">
    <source>
        <dbReference type="EMBL" id="VVW24453.1"/>
    </source>
</evidence>
<reference evidence="1" key="1">
    <citation type="submission" date="2019-09" db="EMBL/GenBank/DDBJ databases">
        <authorList>
            <person name="Zhang L."/>
        </authorList>
    </citation>
    <scope>NUCLEOTIDE SEQUENCE</scope>
</reference>